<evidence type="ECO:0000313" key="3">
    <source>
        <dbReference type="EMBL" id="KAL0158025.1"/>
    </source>
</evidence>
<comment type="caution">
    <text evidence="3">The sequence shown here is derived from an EMBL/GenBank/DDBJ whole genome shotgun (WGS) entry which is preliminary data.</text>
</comment>
<dbReference type="PROSITE" id="PS50290">
    <property type="entry name" value="PI3_4_KINASE_3"/>
    <property type="match status" value="1"/>
</dbReference>
<keyword evidence="4" id="KW-1185">Reference proteome</keyword>
<dbReference type="EMBL" id="JAMKFB020000023">
    <property type="protein sequence ID" value="KAL0158025.1"/>
    <property type="molecule type" value="Genomic_DNA"/>
</dbReference>
<reference evidence="3 4" key="1">
    <citation type="submission" date="2024-05" db="EMBL/GenBank/DDBJ databases">
        <title>Genome sequencing and assembly of Indian major carp, Cirrhinus mrigala (Hamilton, 1822).</title>
        <authorList>
            <person name="Mohindra V."/>
            <person name="Chowdhury L.M."/>
            <person name="Lal K."/>
            <person name="Jena J.K."/>
        </authorList>
    </citation>
    <scope>NUCLEOTIDE SEQUENCE [LARGE SCALE GENOMIC DNA]</scope>
    <source>
        <strain evidence="3">CM1030</strain>
        <tissue evidence="3">Blood</tissue>
    </source>
</reference>
<dbReference type="SUPFAM" id="SSF56112">
    <property type="entry name" value="Protein kinase-like (PK-like)"/>
    <property type="match status" value="1"/>
</dbReference>
<dbReference type="PANTHER" id="PTHR10048:SF35">
    <property type="entry name" value="PHOSPHATIDYLINOSITOL 4,5-BISPHOSPHATE 3-KINASE CATALYTIC SUBUNIT DELTA ISOFORM"/>
    <property type="match status" value="1"/>
</dbReference>
<dbReference type="InterPro" id="IPR000403">
    <property type="entry name" value="PI3/4_kinase_cat_dom"/>
</dbReference>
<evidence type="ECO:0000313" key="4">
    <source>
        <dbReference type="Proteomes" id="UP001529510"/>
    </source>
</evidence>
<evidence type="ECO:0000256" key="1">
    <source>
        <dbReference type="ARBA" id="ARBA00006209"/>
    </source>
</evidence>
<feature type="domain" description="PI3K/PI4K catalytic" evidence="2">
    <location>
        <begin position="1"/>
        <end position="56"/>
    </location>
</feature>
<dbReference type="InterPro" id="IPR011009">
    <property type="entry name" value="Kinase-like_dom_sf"/>
</dbReference>
<dbReference type="Pfam" id="PF00454">
    <property type="entry name" value="PI3_PI4_kinase"/>
    <property type="match status" value="1"/>
</dbReference>
<gene>
    <name evidence="3" type="ORF">M9458_046101</name>
</gene>
<organism evidence="3 4">
    <name type="scientific">Cirrhinus mrigala</name>
    <name type="common">Mrigala</name>
    <dbReference type="NCBI Taxonomy" id="683832"/>
    <lineage>
        <taxon>Eukaryota</taxon>
        <taxon>Metazoa</taxon>
        <taxon>Chordata</taxon>
        <taxon>Craniata</taxon>
        <taxon>Vertebrata</taxon>
        <taxon>Euteleostomi</taxon>
        <taxon>Actinopterygii</taxon>
        <taxon>Neopterygii</taxon>
        <taxon>Teleostei</taxon>
        <taxon>Ostariophysi</taxon>
        <taxon>Cypriniformes</taxon>
        <taxon>Cyprinidae</taxon>
        <taxon>Labeoninae</taxon>
        <taxon>Labeonini</taxon>
        <taxon>Cirrhinus</taxon>
    </lineage>
</organism>
<evidence type="ECO:0000259" key="2">
    <source>
        <dbReference type="PROSITE" id="PS50290"/>
    </source>
</evidence>
<accession>A0ABD0N9P5</accession>
<comment type="similarity">
    <text evidence="1">Belongs to the PI3/PI4-kinase family. Type III PI4K subfamily.</text>
</comment>
<protein>
    <recommendedName>
        <fullName evidence="2">PI3K/PI4K catalytic domain-containing protein</fullName>
    </recommendedName>
</protein>
<dbReference type="PANTHER" id="PTHR10048">
    <property type="entry name" value="PHOSPHATIDYLINOSITOL KINASE"/>
    <property type="match status" value="1"/>
</dbReference>
<dbReference type="AlphaFoldDB" id="A0ABD0N9P5"/>
<name>A0ABD0N9P5_CIRMR</name>
<feature type="non-terminal residue" evidence="3">
    <location>
        <position position="56"/>
    </location>
</feature>
<sequence>MLPYGCLSTGNKTGLIEVVKNSDTIANIQRNNSNSAATAAFNKDALLNWLKSKNPG</sequence>
<proteinExistence type="inferred from homology"/>
<dbReference type="Proteomes" id="UP001529510">
    <property type="component" value="Unassembled WGS sequence"/>
</dbReference>
<dbReference type="InterPro" id="IPR015433">
    <property type="entry name" value="PI3/4_kinase"/>
</dbReference>
<feature type="non-terminal residue" evidence="3">
    <location>
        <position position="1"/>
    </location>
</feature>